<dbReference type="EMBL" id="CP046415">
    <property type="protein sequence ID" value="QGT79107.1"/>
    <property type="molecule type" value="Genomic_DNA"/>
</dbReference>
<reference evidence="1 2" key="1">
    <citation type="submission" date="2019-11" db="EMBL/GenBank/DDBJ databases">
        <authorList>
            <person name="Zhang J."/>
            <person name="Sun C."/>
        </authorList>
    </citation>
    <scope>NUCLEOTIDE SEQUENCE [LARGE SCALE GENOMIC DNA]</scope>
    <source>
        <strain evidence="2">sp2</strain>
    </source>
</reference>
<organism evidence="1 2">
    <name type="scientific">Guyparkeria halophila</name>
    <dbReference type="NCBI Taxonomy" id="47960"/>
    <lineage>
        <taxon>Bacteria</taxon>
        <taxon>Pseudomonadati</taxon>
        <taxon>Pseudomonadota</taxon>
        <taxon>Gammaproteobacteria</taxon>
        <taxon>Chromatiales</taxon>
        <taxon>Thioalkalibacteraceae</taxon>
        <taxon>Guyparkeria</taxon>
    </lineage>
</organism>
<accession>A0A6I6D4B3</accession>
<protein>
    <recommendedName>
        <fullName evidence="3">Glycosyltransferase family 1 protein</fullName>
    </recommendedName>
</protein>
<dbReference type="AlphaFoldDB" id="A0A6I6D4B3"/>
<dbReference type="KEGG" id="ghl:GM160_09535"/>
<sequence length="268" mass="30630">MPRVFKRRVGAITFLARHVMLDHLAWEVIRGLPDRFATRHEQVSIYCGIHKGFGASWLRRGYKIALQTEQMFDENGKPLWGQSRKRARRVSFAAWAADLVLDLSAANRRFYEEHCPQALAEGKIRFGPHIFPSHPLPFDSGGDEAAAFFGSIGDGRRVKVLEGLDFPVRILTSGTFFEDLYQQVRDCSAVLNIHFEQGVYTEAPRLLTSLYCGKPLVSERLGAPFLPDEHYIPIDAHDIVDHRAVFERLSRFVSDNLSFARFLRENRV</sequence>
<dbReference type="RefSeq" id="WP_156574811.1">
    <property type="nucleotide sequence ID" value="NZ_CP046415.1"/>
</dbReference>
<evidence type="ECO:0000313" key="2">
    <source>
        <dbReference type="Proteomes" id="UP000427716"/>
    </source>
</evidence>
<dbReference type="Proteomes" id="UP000427716">
    <property type="component" value="Chromosome"/>
</dbReference>
<proteinExistence type="predicted"/>
<evidence type="ECO:0000313" key="1">
    <source>
        <dbReference type="EMBL" id="QGT79107.1"/>
    </source>
</evidence>
<keyword evidence="2" id="KW-1185">Reference proteome</keyword>
<gene>
    <name evidence="1" type="ORF">GM160_09535</name>
</gene>
<evidence type="ECO:0008006" key="3">
    <source>
        <dbReference type="Google" id="ProtNLM"/>
    </source>
</evidence>
<name>A0A6I6D4B3_9GAMM</name>